<dbReference type="HAMAP" id="MF_00199">
    <property type="entry name" value="ApaH"/>
    <property type="match status" value="1"/>
</dbReference>
<accession>A0ABT1XEN8</accession>
<gene>
    <name evidence="5" type="primary">apaH</name>
    <name evidence="7" type="ORF">NSP04_03655</name>
</gene>
<comment type="function">
    <text evidence="1 5">Hydrolyzes diadenosine 5',5'''-P1,P4-tetraphosphate to yield ADP.</text>
</comment>
<evidence type="ECO:0000259" key="6">
    <source>
        <dbReference type="Pfam" id="PF00149"/>
    </source>
</evidence>
<dbReference type="InterPro" id="IPR029052">
    <property type="entry name" value="Metallo-depent_PP-like"/>
</dbReference>
<dbReference type="InterPro" id="IPR004617">
    <property type="entry name" value="ApaH"/>
</dbReference>
<evidence type="ECO:0000256" key="1">
    <source>
        <dbReference type="ARBA" id="ARBA00003413"/>
    </source>
</evidence>
<dbReference type="InterPro" id="IPR004843">
    <property type="entry name" value="Calcineurin-like_PHP"/>
</dbReference>
<dbReference type="NCBIfam" id="NF001204">
    <property type="entry name" value="PRK00166.1"/>
    <property type="match status" value="1"/>
</dbReference>
<evidence type="ECO:0000313" key="7">
    <source>
        <dbReference type="EMBL" id="MCR2745738.1"/>
    </source>
</evidence>
<protein>
    <recommendedName>
        <fullName evidence="5">Bis(5'-nucleosyl)-tetraphosphatase, symmetrical</fullName>
        <ecNumber evidence="5">3.6.1.41</ecNumber>
    </recommendedName>
    <alternativeName>
        <fullName evidence="5">Ap4A hydrolase</fullName>
    </alternativeName>
    <alternativeName>
        <fullName evidence="5">Diadenosine 5',5'''-P1,P4-tetraphosphate pyrophosphohydrolase</fullName>
    </alternativeName>
    <alternativeName>
        <fullName evidence="5">Diadenosine tetraphosphatase</fullName>
    </alternativeName>
</protein>
<name>A0ABT1XEN8_9BURK</name>
<dbReference type="Gene3D" id="3.60.21.10">
    <property type="match status" value="1"/>
</dbReference>
<keyword evidence="8" id="KW-1185">Reference proteome</keyword>
<dbReference type="PANTHER" id="PTHR40942">
    <property type="match status" value="1"/>
</dbReference>
<evidence type="ECO:0000256" key="3">
    <source>
        <dbReference type="ARBA" id="ARBA00022801"/>
    </source>
</evidence>
<sequence>MFRLDFKMANYVIGDVQGCLDSLLKLLEKIRFDAQADVLWFAGDLVNRGPRSLDTLRFIKNLGERAYTVLGNHDLHLLALWCSSGRTHEADTIAEIVNAADGEELVNWLRTQPLALQLPELKNALLAHAGILSEWSFQQALELSAEVQRTLSGPNWKAFMAELYGNKPNRWDNTLVGFDRLRLVVNVFTRMRMVRDDGKIDFKYKLEPADAPPDLKPWFDAPRQFPGEGPIIFGHWSTLGMLKNKVGYCLDTGCVWGGQLTALRLEDEKVFQVNAVEPPAPTVH</sequence>
<evidence type="ECO:0000256" key="2">
    <source>
        <dbReference type="ARBA" id="ARBA00005419"/>
    </source>
</evidence>
<dbReference type="PIRSF" id="PIRSF000903">
    <property type="entry name" value="B5n-ttraPtase_sm"/>
    <property type="match status" value="1"/>
</dbReference>
<feature type="domain" description="Calcineurin-like phosphoesterase" evidence="6">
    <location>
        <begin position="12"/>
        <end position="132"/>
    </location>
</feature>
<dbReference type="PANTHER" id="PTHR40942:SF4">
    <property type="entry name" value="CYTOCHROME C5"/>
    <property type="match status" value="1"/>
</dbReference>
<reference evidence="7" key="1">
    <citation type="submission" date="2022-07" db="EMBL/GenBank/DDBJ databases">
        <authorList>
            <person name="Xamxidin M."/>
        </authorList>
    </citation>
    <scope>NUCLEOTIDE SEQUENCE</scope>
    <source>
        <strain evidence="7">YS8-69</strain>
    </source>
</reference>
<dbReference type="NCBIfam" id="TIGR00668">
    <property type="entry name" value="apaH"/>
    <property type="match status" value="1"/>
</dbReference>
<dbReference type="Pfam" id="PF00149">
    <property type="entry name" value="Metallophos"/>
    <property type="match status" value="1"/>
</dbReference>
<evidence type="ECO:0000313" key="8">
    <source>
        <dbReference type="Proteomes" id="UP001165267"/>
    </source>
</evidence>
<dbReference type="EC" id="3.6.1.41" evidence="5"/>
<comment type="similarity">
    <text evidence="2 5">Belongs to the Ap4A hydrolase family.</text>
</comment>
<dbReference type="SUPFAM" id="SSF56300">
    <property type="entry name" value="Metallo-dependent phosphatases"/>
    <property type="match status" value="1"/>
</dbReference>
<dbReference type="RefSeq" id="WP_257510976.1">
    <property type="nucleotide sequence ID" value="NZ_JANKHG010000014.1"/>
</dbReference>
<comment type="caution">
    <text evidence="7">The sequence shown here is derived from an EMBL/GenBank/DDBJ whole genome shotgun (WGS) entry which is preliminary data.</text>
</comment>
<dbReference type="CDD" id="cd07422">
    <property type="entry name" value="MPP_ApaH"/>
    <property type="match status" value="1"/>
</dbReference>
<keyword evidence="3 5" id="KW-0378">Hydrolase</keyword>
<evidence type="ECO:0000256" key="5">
    <source>
        <dbReference type="HAMAP-Rule" id="MF_00199"/>
    </source>
</evidence>
<organism evidence="7 8">
    <name type="scientific">Limnobacter parvus</name>
    <dbReference type="NCBI Taxonomy" id="2939690"/>
    <lineage>
        <taxon>Bacteria</taxon>
        <taxon>Pseudomonadati</taxon>
        <taxon>Pseudomonadota</taxon>
        <taxon>Betaproteobacteria</taxon>
        <taxon>Burkholderiales</taxon>
        <taxon>Burkholderiaceae</taxon>
        <taxon>Limnobacter</taxon>
    </lineage>
</organism>
<dbReference type="GO" id="GO:0008803">
    <property type="term" value="F:bis(5'-nucleosyl)-tetraphosphatase (symmetrical) activity"/>
    <property type="evidence" value="ECO:0007669"/>
    <property type="project" value="UniProtKB-EC"/>
</dbReference>
<dbReference type="Proteomes" id="UP001165267">
    <property type="component" value="Unassembled WGS sequence"/>
</dbReference>
<proteinExistence type="inferred from homology"/>
<dbReference type="EMBL" id="JANKHG010000014">
    <property type="protein sequence ID" value="MCR2745738.1"/>
    <property type="molecule type" value="Genomic_DNA"/>
</dbReference>
<evidence type="ECO:0000256" key="4">
    <source>
        <dbReference type="ARBA" id="ARBA00049417"/>
    </source>
</evidence>
<comment type="catalytic activity">
    <reaction evidence="4 5">
        <text>P(1),P(4)-bis(5'-adenosyl) tetraphosphate + H2O = 2 ADP + 2 H(+)</text>
        <dbReference type="Rhea" id="RHEA:24252"/>
        <dbReference type="ChEBI" id="CHEBI:15377"/>
        <dbReference type="ChEBI" id="CHEBI:15378"/>
        <dbReference type="ChEBI" id="CHEBI:58141"/>
        <dbReference type="ChEBI" id="CHEBI:456216"/>
        <dbReference type="EC" id="3.6.1.41"/>
    </reaction>
</comment>